<dbReference type="Pfam" id="PF08206">
    <property type="entry name" value="OB_RNB"/>
    <property type="match status" value="1"/>
</dbReference>
<dbReference type="GO" id="GO:0005829">
    <property type="term" value="C:cytosol"/>
    <property type="evidence" value="ECO:0007669"/>
    <property type="project" value="TreeGrafter"/>
</dbReference>
<dbReference type="GO" id="GO:0006402">
    <property type="term" value="P:mRNA catabolic process"/>
    <property type="evidence" value="ECO:0007669"/>
    <property type="project" value="TreeGrafter"/>
</dbReference>
<dbReference type="FunFam" id="2.40.50.140:FF:000213">
    <property type="entry name" value="Ribonuclease R"/>
    <property type="match status" value="1"/>
</dbReference>
<gene>
    <name evidence="8 11" type="primary">rnr</name>
    <name evidence="11" type="ORF">IRY55_07475</name>
</gene>
<reference evidence="11" key="1">
    <citation type="submission" date="2020-11" db="EMBL/GenBank/DDBJ databases">
        <title>Multidrug resistant novel bacterium Savagea serpentis sp. nov., isolated from the scats of a vine snake (Ahaetulla nasuta).</title>
        <authorList>
            <person name="Venkata Ramana V."/>
            <person name="Vikas Patil S."/>
            <person name="Yogita Lugani V."/>
        </authorList>
    </citation>
    <scope>NUCLEOTIDE SEQUENCE</scope>
    <source>
        <strain evidence="11">SN6</strain>
    </source>
</reference>
<dbReference type="SMART" id="SM00316">
    <property type="entry name" value="S1"/>
    <property type="match status" value="1"/>
</dbReference>
<keyword evidence="4 8" id="KW-0540">Nuclease</keyword>
<evidence type="ECO:0000313" key="11">
    <source>
        <dbReference type="EMBL" id="MBF4501198.1"/>
    </source>
</evidence>
<feature type="domain" description="S1 motif" evidence="10">
    <location>
        <begin position="627"/>
        <end position="707"/>
    </location>
</feature>
<dbReference type="Proteomes" id="UP000622653">
    <property type="component" value="Unassembled WGS sequence"/>
</dbReference>
<dbReference type="PROSITE" id="PS50126">
    <property type="entry name" value="S1"/>
    <property type="match status" value="1"/>
</dbReference>
<dbReference type="InterPro" id="IPR022966">
    <property type="entry name" value="RNase_II/R_CS"/>
</dbReference>
<dbReference type="InterPro" id="IPR011805">
    <property type="entry name" value="RNase_R"/>
</dbReference>
<dbReference type="InterPro" id="IPR001900">
    <property type="entry name" value="RNase_II/R"/>
</dbReference>
<dbReference type="NCBIfam" id="TIGR00358">
    <property type="entry name" value="3_prime_RNase"/>
    <property type="match status" value="1"/>
</dbReference>
<dbReference type="HAMAP" id="MF_01895">
    <property type="entry name" value="RNase_R"/>
    <property type="match status" value="1"/>
</dbReference>
<feature type="compositionally biased region" description="Basic and acidic residues" evidence="9">
    <location>
        <begin position="744"/>
        <end position="762"/>
    </location>
</feature>
<feature type="region of interest" description="Disordered" evidence="9">
    <location>
        <begin position="713"/>
        <end position="774"/>
    </location>
</feature>
<dbReference type="SMART" id="SM00955">
    <property type="entry name" value="RNB"/>
    <property type="match status" value="1"/>
</dbReference>
<keyword evidence="3 8" id="KW-0963">Cytoplasm</keyword>
<dbReference type="InterPro" id="IPR013223">
    <property type="entry name" value="RNase_B_OB_dom"/>
</dbReference>
<evidence type="ECO:0000256" key="8">
    <source>
        <dbReference type="HAMAP-Rule" id="MF_01895"/>
    </source>
</evidence>
<organism evidence="11 12">
    <name type="scientific">Savagea serpentis</name>
    <dbReference type="NCBI Taxonomy" id="2785297"/>
    <lineage>
        <taxon>Bacteria</taxon>
        <taxon>Bacillati</taxon>
        <taxon>Bacillota</taxon>
        <taxon>Bacilli</taxon>
        <taxon>Bacillales</taxon>
        <taxon>Caryophanaceae</taxon>
        <taxon>Savagea</taxon>
    </lineage>
</organism>
<evidence type="ECO:0000256" key="5">
    <source>
        <dbReference type="ARBA" id="ARBA00022801"/>
    </source>
</evidence>
<dbReference type="GO" id="GO:0008859">
    <property type="term" value="F:exoribonuclease II activity"/>
    <property type="evidence" value="ECO:0007669"/>
    <property type="project" value="UniProtKB-UniRule"/>
</dbReference>
<comment type="similarity">
    <text evidence="8">Belongs to the RNR ribonuclease family. RNase R subfamily.</text>
</comment>
<dbReference type="InterPro" id="IPR050180">
    <property type="entry name" value="RNR_Ribonuclease"/>
</dbReference>
<comment type="caution">
    <text evidence="11">The sequence shown here is derived from an EMBL/GenBank/DDBJ whole genome shotgun (WGS) entry which is preliminary data.</text>
</comment>
<comment type="function">
    <text evidence="8">3'-5' exoribonuclease that releases 5'-nucleoside monophosphates and is involved in maturation of structured RNAs.</text>
</comment>
<evidence type="ECO:0000256" key="3">
    <source>
        <dbReference type="ARBA" id="ARBA00022490"/>
    </source>
</evidence>
<dbReference type="SMART" id="SM00357">
    <property type="entry name" value="CSP"/>
    <property type="match status" value="1"/>
</dbReference>
<sequence length="774" mass="89136">MEEQLQERLLELMRNPKYSPSTVAQIEEHLQLDGAEQFKQLVKTLVQLEQRGDIVRSRANRYGIPERMNHLKGRFIGHAKGFGFVAPMEEKMDDIFIPPNATNGALDGDTVLVQVSEHSHGDRREGEVTKIVERQKRSVVGTFYGSEEYSYVVPDDKKIPINIFIAEGQTLGAMEGHKVVVEMTNYPTEISGATGYVTKVLGHKNDPGVDILSIVYKHGIPTEFPEEVMEQANAIPDHVLPEQMEGRMDCRQDLTITIDGADAKDLDDAISVERMEDGTFILTVHISDVSYYVTDGSPMQEEAYERGTSVYLIDRVIPMLPHRLSNGICSLNPGVDRLTMSCRMHIDESGKVLDHEIFESVINSKERMTYDEVYHIIDHHDAELMEKYEHVVPMLFDMAKLAKILRTRRFERGAIDFDFKESKVIVDEAGWPTEIEMIERTVSERLIEEFMLAANETVAEHFHWMQLPFLYRIHENPKEEKLQRFFEFITHFGISVKGVGNTVHPRALQEIIDAIAGLPEETVISTMLLRSMQQAKYSDQSLGHFGLSTQFYTHFTAPIRRYPDLIVHRLIRTYLLKGETDKKTTEYWTKELPEIATHTSSCERRAVDAERDVEALKKAQFMVDKVGENFEGVISSVTNFGLFIELDNTVEGLVHVRDMRDDYYNFDNRTMMMIGERTAKQYRIGDKVEVKVTNVVPEEGTIDFVLYNPNEPERQFTKNRKPRVIQMEKKPRQRAKKKGNAPIERTERSGQKKERKFYETIAKKSSKKRSRKRK</sequence>
<dbReference type="InterPro" id="IPR011129">
    <property type="entry name" value="CSD"/>
</dbReference>
<dbReference type="InterPro" id="IPR003029">
    <property type="entry name" value="S1_domain"/>
</dbReference>
<dbReference type="AlphaFoldDB" id="A0A8J7G8M5"/>
<dbReference type="EMBL" id="JADKPV010000003">
    <property type="protein sequence ID" value="MBF4501198.1"/>
    <property type="molecule type" value="Genomic_DNA"/>
</dbReference>
<dbReference type="PANTHER" id="PTHR23355:SF9">
    <property type="entry name" value="DIS3-LIKE EXONUCLEASE 2"/>
    <property type="match status" value="1"/>
</dbReference>
<dbReference type="Pfam" id="PF17876">
    <property type="entry name" value="CSD2"/>
    <property type="match status" value="1"/>
</dbReference>
<dbReference type="SUPFAM" id="SSF50249">
    <property type="entry name" value="Nucleic acid-binding proteins"/>
    <property type="match status" value="4"/>
</dbReference>
<comment type="catalytic activity">
    <reaction evidence="1 8">
        <text>Exonucleolytic cleavage in the 3'- to 5'-direction to yield nucleoside 5'-phosphates.</text>
        <dbReference type="EC" id="3.1.13.1"/>
    </reaction>
</comment>
<protein>
    <recommendedName>
        <fullName evidence="8">Ribonuclease R</fullName>
        <shortName evidence="8">RNase R</shortName>
        <ecNumber evidence="8">3.1.13.1</ecNumber>
    </recommendedName>
</protein>
<comment type="subcellular location">
    <subcellularLocation>
        <location evidence="2 8">Cytoplasm</location>
    </subcellularLocation>
</comment>
<dbReference type="NCBIfam" id="TIGR02063">
    <property type="entry name" value="RNase_R"/>
    <property type="match status" value="1"/>
</dbReference>
<evidence type="ECO:0000259" key="10">
    <source>
        <dbReference type="PROSITE" id="PS50126"/>
    </source>
</evidence>
<dbReference type="GO" id="GO:0003723">
    <property type="term" value="F:RNA binding"/>
    <property type="evidence" value="ECO:0007669"/>
    <property type="project" value="UniProtKB-UniRule"/>
</dbReference>
<feature type="compositionally biased region" description="Basic residues" evidence="9">
    <location>
        <begin position="764"/>
        <end position="774"/>
    </location>
</feature>
<proteinExistence type="inferred from homology"/>
<keyword evidence="12" id="KW-1185">Reference proteome</keyword>
<dbReference type="PANTHER" id="PTHR23355">
    <property type="entry name" value="RIBONUCLEASE"/>
    <property type="match status" value="1"/>
</dbReference>
<evidence type="ECO:0000256" key="4">
    <source>
        <dbReference type="ARBA" id="ARBA00022722"/>
    </source>
</evidence>
<dbReference type="RefSeq" id="WP_194562686.1">
    <property type="nucleotide sequence ID" value="NZ_JADKPV010000003.1"/>
</dbReference>
<keyword evidence="5 8" id="KW-0378">Hydrolase</keyword>
<dbReference type="Gene3D" id="2.40.50.140">
    <property type="entry name" value="Nucleic acid-binding proteins"/>
    <property type="match status" value="2"/>
</dbReference>
<accession>A0A8J7G8M5</accession>
<dbReference type="EC" id="3.1.13.1" evidence="8"/>
<keyword evidence="6 8" id="KW-0269">Exonuclease</keyword>
<evidence type="ECO:0000256" key="1">
    <source>
        <dbReference type="ARBA" id="ARBA00001849"/>
    </source>
</evidence>
<evidence type="ECO:0000313" key="12">
    <source>
        <dbReference type="Proteomes" id="UP000622653"/>
    </source>
</evidence>
<evidence type="ECO:0000256" key="6">
    <source>
        <dbReference type="ARBA" id="ARBA00022839"/>
    </source>
</evidence>
<dbReference type="Pfam" id="PF00773">
    <property type="entry name" value="RNB"/>
    <property type="match status" value="1"/>
</dbReference>
<dbReference type="InterPro" id="IPR004476">
    <property type="entry name" value="RNase_II/RNase_R"/>
</dbReference>
<dbReference type="InterPro" id="IPR012340">
    <property type="entry name" value="NA-bd_OB-fold"/>
</dbReference>
<dbReference type="PROSITE" id="PS01175">
    <property type="entry name" value="RIBONUCLEASE_II"/>
    <property type="match status" value="1"/>
</dbReference>
<keyword evidence="7 8" id="KW-0694">RNA-binding</keyword>
<dbReference type="InterPro" id="IPR040476">
    <property type="entry name" value="CSD2"/>
</dbReference>
<name>A0A8J7G8M5_9BACL</name>
<dbReference type="CDD" id="cd04471">
    <property type="entry name" value="S1_RNase_R"/>
    <property type="match status" value="1"/>
</dbReference>
<evidence type="ECO:0000256" key="7">
    <source>
        <dbReference type="ARBA" id="ARBA00022884"/>
    </source>
</evidence>
<dbReference type="Pfam" id="PF00575">
    <property type="entry name" value="S1"/>
    <property type="match status" value="1"/>
</dbReference>
<evidence type="ECO:0000256" key="2">
    <source>
        <dbReference type="ARBA" id="ARBA00004496"/>
    </source>
</evidence>
<evidence type="ECO:0000256" key="9">
    <source>
        <dbReference type="SAM" id="MobiDB-lite"/>
    </source>
</evidence>